<dbReference type="SUPFAM" id="SSF56601">
    <property type="entry name" value="beta-lactamase/transpeptidase-like"/>
    <property type="match status" value="1"/>
</dbReference>
<evidence type="ECO:0000256" key="8">
    <source>
        <dbReference type="PIRSR" id="PIRSR618044-2"/>
    </source>
</evidence>
<gene>
    <name evidence="13" type="ORF">RUMHYD_02548</name>
</gene>
<evidence type="ECO:0000256" key="7">
    <source>
        <dbReference type="PIRSR" id="PIRSR618044-1"/>
    </source>
</evidence>
<dbReference type="InterPro" id="IPR001967">
    <property type="entry name" value="Peptidase_S11_N"/>
</dbReference>
<dbReference type="GeneID" id="86822850"/>
<name>C0CNU9_BLAHS</name>
<proteinExistence type="inferred from homology"/>
<evidence type="ECO:0000256" key="2">
    <source>
        <dbReference type="ARBA" id="ARBA00022729"/>
    </source>
</evidence>
<keyword evidence="5" id="KW-0573">Peptidoglycan synthesis</keyword>
<keyword evidence="10" id="KW-0472">Membrane</keyword>
<evidence type="ECO:0000256" key="6">
    <source>
        <dbReference type="ARBA" id="ARBA00023316"/>
    </source>
</evidence>
<evidence type="ECO:0000256" key="1">
    <source>
        <dbReference type="ARBA" id="ARBA00007164"/>
    </source>
</evidence>
<feature type="active site" description="Acyl-ester intermediate" evidence="7">
    <location>
        <position position="81"/>
    </location>
</feature>
<reference evidence="13 14" key="1">
    <citation type="submission" date="2009-01" db="EMBL/GenBank/DDBJ databases">
        <authorList>
            <person name="Fulton L."/>
            <person name="Clifton S."/>
            <person name="Fulton B."/>
            <person name="Xu J."/>
            <person name="Minx P."/>
            <person name="Pepin K.H."/>
            <person name="Johnson M."/>
            <person name="Bhonagiri V."/>
            <person name="Nash W.E."/>
            <person name="Mardis E.R."/>
            <person name="Wilson R.K."/>
        </authorList>
    </citation>
    <scope>NUCLEOTIDE SEQUENCE [LARGE SCALE GENOMIC DNA]</scope>
    <source>
        <strain evidence="14">DSM 10507 / JCM 14656 / S5a33</strain>
    </source>
</reference>
<dbReference type="AlphaFoldDB" id="C0CNU9"/>
<reference evidence="13 14" key="2">
    <citation type="submission" date="2009-02" db="EMBL/GenBank/DDBJ databases">
        <title>Draft genome sequence of Blautia hydrogenotrophica DSM 10507 (Ruminococcus hydrogenotrophicus DSM 10507).</title>
        <authorList>
            <person name="Sudarsanam P."/>
            <person name="Ley R."/>
            <person name="Guruge J."/>
            <person name="Turnbaugh P.J."/>
            <person name="Mahowald M."/>
            <person name="Liep D."/>
            <person name="Gordon J."/>
        </authorList>
    </citation>
    <scope>NUCLEOTIDE SEQUENCE [LARGE SCALE GENOMIC DNA]</scope>
    <source>
        <strain evidence="14">DSM 10507 / JCM 14656 / S5a33</strain>
    </source>
</reference>
<keyword evidence="10" id="KW-0812">Transmembrane</keyword>
<evidence type="ECO:0000259" key="12">
    <source>
        <dbReference type="Pfam" id="PF00768"/>
    </source>
</evidence>
<dbReference type="PANTHER" id="PTHR21581">
    <property type="entry name" value="D-ALANYL-D-ALANINE CARBOXYPEPTIDASE"/>
    <property type="match status" value="1"/>
</dbReference>
<dbReference type="PANTHER" id="PTHR21581:SF33">
    <property type="entry name" value="D-ALANYL-D-ALANINE CARBOXYPEPTIDASE DACB"/>
    <property type="match status" value="1"/>
</dbReference>
<dbReference type="EMBL" id="ACBZ01000138">
    <property type="protein sequence ID" value="EEG48569.1"/>
    <property type="molecule type" value="Genomic_DNA"/>
</dbReference>
<evidence type="ECO:0000313" key="14">
    <source>
        <dbReference type="Proteomes" id="UP000003100"/>
    </source>
</evidence>
<feature type="transmembrane region" description="Helical" evidence="10">
    <location>
        <begin position="383"/>
        <end position="403"/>
    </location>
</feature>
<feature type="chain" id="PRO_5038717275" description="Peptidase S11 D-alanyl-D-alanine carboxypeptidase A N-terminal domain-containing protein" evidence="11">
    <location>
        <begin position="28"/>
        <end position="409"/>
    </location>
</feature>
<dbReference type="RefSeq" id="WP_005950013.1">
    <property type="nucleotide sequence ID" value="NZ_CP136423.1"/>
</dbReference>
<dbReference type="Pfam" id="PF00768">
    <property type="entry name" value="Peptidase_S11"/>
    <property type="match status" value="1"/>
</dbReference>
<dbReference type="GO" id="GO:0009252">
    <property type="term" value="P:peptidoglycan biosynthetic process"/>
    <property type="evidence" value="ECO:0007669"/>
    <property type="project" value="UniProtKB-KW"/>
</dbReference>
<dbReference type="PRINTS" id="PR00725">
    <property type="entry name" value="DADACBPTASE1"/>
</dbReference>
<evidence type="ECO:0000256" key="11">
    <source>
        <dbReference type="SAM" id="SignalP"/>
    </source>
</evidence>
<evidence type="ECO:0000313" key="13">
    <source>
        <dbReference type="EMBL" id="EEG48569.1"/>
    </source>
</evidence>
<keyword evidence="2 11" id="KW-0732">Signal</keyword>
<feature type="domain" description="Peptidase S11 D-alanyl-D-alanine carboxypeptidase A N-terminal" evidence="12">
    <location>
        <begin position="48"/>
        <end position="280"/>
    </location>
</feature>
<feature type="binding site" evidence="8">
    <location>
        <position position="252"/>
    </location>
    <ligand>
        <name>substrate</name>
    </ligand>
</feature>
<dbReference type="GO" id="GO:0006508">
    <property type="term" value="P:proteolysis"/>
    <property type="evidence" value="ECO:0007669"/>
    <property type="project" value="InterPro"/>
</dbReference>
<evidence type="ECO:0000256" key="9">
    <source>
        <dbReference type="RuleBase" id="RU004016"/>
    </source>
</evidence>
<dbReference type="Proteomes" id="UP000003100">
    <property type="component" value="Unassembled WGS sequence"/>
</dbReference>
<protein>
    <recommendedName>
        <fullName evidence="12">Peptidase S11 D-alanyl-D-alanine carboxypeptidase A N-terminal domain-containing protein</fullName>
    </recommendedName>
</protein>
<accession>C0CNU9</accession>
<comment type="similarity">
    <text evidence="1 9">Belongs to the peptidase S11 family.</text>
</comment>
<dbReference type="GO" id="GO:0008360">
    <property type="term" value="P:regulation of cell shape"/>
    <property type="evidence" value="ECO:0007669"/>
    <property type="project" value="UniProtKB-KW"/>
</dbReference>
<dbReference type="GO" id="GO:0009002">
    <property type="term" value="F:serine-type D-Ala-D-Ala carboxypeptidase activity"/>
    <property type="evidence" value="ECO:0007669"/>
    <property type="project" value="InterPro"/>
</dbReference>
<dbReference type="eggNOG" id="COG1686">
    <property type="taxonomic scope" value="Bacteria"/>
</dbReference>
<sequence>MKRSKLLTGLLSLGLTAALLNPFSVLATAEGAAADTGIATNSIEGWPQGPDITSNAAVIMEDSTNTILYAKNKDAALYPSSITKIMTTLIALENSSLADTVTMTQTGTAASGNGSVSLNAQVGETFTMEQCLYAIMLGSANDISTQIAEQVGGSVENFVTMMNQKAKDLGCTNTNFTNPTGLPDEKQTSTAYDLALIMQAALKNESFQTIASAMTYTIPATNLTSAERNLTNNFPLSTATSASYYEGTLGGKSGYTEASGSTLAAGASRNGTTLICVVLSGTEQQVPPEAITLLDYGFSNFQTISVTDELNTISGGTAVIPSTASADDVTVENTGTTDDGISQQFTYHGTPVGTAVVDEEEDSPGPSADTQASKAKEDPLSPLPFVLIFGAGIVLLGLLGYLMRKVIKS</sequence>
<dbReference type="PATRIC" id="fig|476272.21.peg.679"/>
<organism evidence="13 14">
    <name type="scientific">Blautia hydrogenotrophica (strain DSM 10507 / JCM 14656 / S5a33)</name>
    <name type="common">Ruminococcus hydrogenotrophicus</name>
    <dbReference type="NCBI Taxonomy" id="476272"/>
    <lineage>
        <taxon>Bacteria</taxon>
        <taxon>Bacillati</taxon>
        <taxon>Bacillota</taxon>
        <taxon>Clostridia</taxon>
        <taxon>Lachnospirales</taxon>
        <taxon>Lachnospiraceae</taxon>
        <taxon>Blautia</taxon>
    </lineage>
</organism>
<dbReference type="Gene3D" id="3.40.710.10">
    <property type="entry name" value="DD-peptidase/beta-lactamase superfamily"/>
    <property type="match status" value="1"/>
</dbReference>
<evidence type="ECO:0000256" key="3">
    <source>
        <dbReference type="ARBA" id="ARBA00022801"/>
    </source>
</evidence>
<feature type="active site" evidence="7">
    <location>
        <position position="139"/>
    </location>
</feature>
<keyword evidence="14" id="KW-1185">Reference proteome</keyword>
<evidence type="ECO:0000256" key="5">
    <source>
        <dbReference type="ARBA" id="ARBA00022984"/>
    </source>
</evidence>
<dbReference type="GO" id="GO:0071555">
    <property type="term" value="P:cell wall organization"/>
    <property type="evidence" value="ECO:0007669"/>
    <property type="project" value="UniProtKB-KW"/>
</dbReference>
<dbReference type="InterPro" id="IPR012338">
    <property type="entry name" value="Beta-lactam/transpept-like"/>
</dbReference>
<feature type="signal peptide" evidence="11">
    <location>
        <begin position="1"/>
        <end position="27"/>
    </location>
</feature>
<evidence type="ECO:0000256" key="10">
    <source>
        <dbReference type="SAM" id="Phobius"/>
    </source>
</evidence>
<feature type="active site" description="Proton acceptor" evidence="7">
    <location>
        <position position="84"/>
    </location>
</feature>
<keyword evidence="6" id="KW-0961">Cell wall biogenesis/degradation</keyword>
<keyword evidence="3" id="KW-0378">Hydrolase</keyword>
<keyword evidence="10" id="KW-1133">Transmembrane helix</keyword>
<keyword evidence="4" id="KW-0133">Cell shape</keyword>
<dbReference type="InterPro" id="IPR018044">
    <property type="entry name" value="Peptidase_S11"/>
</dbReference>
<dbReference type="HOGENOM" id="CLU_027070_7_1_9"/>
<evidence type="ECO:0000256" key="4">
    <source>
        <dbReference type="ARBA" id="ARBA00022960"/>
    </source>
</evidence>